<feature type="compositionally biased region" description="Low complexity" evidence="2">
    <location>
        <begin position="232"/>
        <end position="252"/>
    </location>
</feature>
<feature type="compositionally biased region" description="Polar residues" evidence="2">
    <location>
        <begin position="52"/>
        <end position="62"/>
    </location>
</feature>
<comment type="similarity">
    <text evidence="1">Belongs to the CWF19 family.</text>
</comment>
<gene>
    <name evidence="4" type="ORF">PCANC_25289</name>
</gene>
<feature type="compositionally biased region" description="Basic residues" evidence="2">
    <location>
        <begin position="392"/>
        <end position="404"/>
    </location>
</feature>
<dbReference type="InterPro" id="IPR006768">
    <property type="entry name" value="Cwf19-like_C_dom-1"/>
</dbReference>
<keyword evidence="5" id="KW-1185">Reference proteome</keyword>
<dbReference type="PANTHER" id="PTHR12072">
    <property type="entry name" value="CWF19, CELL CYCLE CONTROL PROTEIN"/>
    <property type="match status" value="1"/>
</dbReference>
<dbReference type="InterPro" id="IPR040194">
    <property type="entry name" value="Cwf19-like"/>
</dbReference>
<reference evidence="4 5" key="1">
    <citation type="submission" date="2017-11" db="EMBL/GenBank/DDBJ databases">
        <title>De novo assembly and phasing of dikaryotic genomes from two isolates of Puccinia coronata f. sp. avenae, the causal agent of oat crown rust.</title>
        <authorList>
            <person name="Miller M.E."/>
            <person name="Zhang Y."/>
            <person name="Omidvar V."/>
            <person name="Sperschneider J."/>
            <person name="Schwessinger B."/>
            <person name="Raley C."/>
            <person name="Palmer J.M."/>
            <person name="Garnica D."/>
            <person name="Upadhyaya N."/>
            <person name="Rathjen J."/>
            <person name="Taylor J.M."/>
            <person name="Park R.F."/>
            <person name="Dodds P.N."/>
            <person name="Hirsch C.D."/>
            <person name="Kianian S.F."/>
            <person name="Figueroa M."/>
        </authorList>
    </citation>
    <scope>NUCLEOTIDE SEQUENCE [LARGE SCALE GENOMIC DNA]</scope>
    <source>
        <strain evidence="4">12NC29</strain>
    </source>
</reference>
<dbReference type="GO" id="GO:0071014">
    <property type="term" value="C:post-mRNA release spliceosomal complex"/>
    <property type="evidence" value="ECO:0007669"/>
    <property type="project" value="TreeGrafter"/>
</dbReference>
<dbReference type="STRING" id="200324.A0A2N5TWS6"/>
<feature type="domain" description="Cwf19-like C-terminal" evidence="3">
    <location>
        <begin position="444"/>
        <end position="515"/>
    </location>
</feature>
<organism evidence="4 5">
    <name type="scientific">Puccinia coronata f. sp. avenae</name>
    <dbReference type="NCBI Taxonomy" id="200324"/>
    <lineage>
        <taxon>Eukaryota</taxon>
        <taxon>Fungi</taxon>
        <taxon>Dikarya</taxon>
        <taxon>Basidiomycota</taxon>
        <taxon>Pucciniomycotina</taxon>
        <taxon>Pucciniomycetes</taxon>
        <taxon>Pucciniales</taxon>
        <taxon>Pucciniaceae</taxon>
        <taxon>Puccinia</taxon>
    </lineage>
</organism>
<feature type="region of interest" description="Disordered" evidence="2">
    <location>
        <begin position="1"/>
        <end position="252"/>
    </location>
</feature>
<evidence type="ECO:0000313" key="4">
    <source>
        <dbReference type="EMBL" id="PLW29940.1"/>
    </source>
</evidence>
<name>A0A2N5TWS6_9BASI</name>
<feature type="compositionally biased region" description="Polar residues" evidence="2">
    <location>
        <begin position="185"/>
        <end position="211"/>
    </location>
</feature>
<proteinExistence type="inferred from homology"/>
<accession>A0A2N5TWS6</accession>
<feature type="compositionally biased region" description="Polar residues" evidence="2">
    <location>
        <begin position="149"/>
        <end position="159"/>
    </location>
</feature>
<feature type="compositionally biased region" description="Basic and acidic residues" evidence="2">
    <location>
        <begin position="73"/>
        <end position="83"/>
    </location>
</feature>
<comment type="caution">
    <text evidence="4">The sequence shown here is derived from an EMBL/GenBank/DDBJ whole genome shotgun (WGS) entry which is preliminary data.</text>
</comment>
<dbReference type="PANTHER" id="PTHR12072:SF5">
    <property type="entry name" value="CWF19-LIKE PROTEIN 2"/>
    <property type="match status" value="1"/>
</dbReference>
<dbReference type="EMBL" id="PGCJ01000394">
    <property type="protein sequence ID" value="PLW29940.1"/>
    <property type="molecule type" value="Genomic_DNA"/>
</dbReference>
<feature type="compositionally biased region" description="Basic residues" evidence="2">
    <location>
        <begin position="21"/>
        <end position="31"/>
    </location>
</feature>
<dbReference type="Pfam" id="PF04677">
    <property type="entry name" value="CwfJ_C_1"/>
    <property type="match status" value="1"/>
</dbReference>
<feature type="compositionally biased region" description="Polar residues" evidence="2">
    <location>
        <begin position="167"/>
        <end position="177"/>
    </location>
</feature>
<dbReference type="Proteomes" id="UP000235388">
    <property type="component" value="Unassembled WGS sequence"/>
</dbReference>
<dbReference type="OrthoDB" id="2113965at2759"/>
<feature type="compositionally biased region" description="Basic and acidic residues" evidence="2">
    <location>
        <begin position="1"/>
        <end position="20"/>
    </location>
</feature>
<sequence>MAKGKDQATSGKEKEKESKHRSSKKKHKQQKRKVDQEQDESDEWVEKEAPVETSQSQSQNYLTRLLPQAMVKMEGESSTRESRMASQDKAAAPEGIQDEDDYLNRMGTLVSSRANKEKDIQAKAVQKEFQPQSSSSIKRLGADDPKYQPNAQPSQQGATDSGGGHSSGRSTPRQDSSSYDRRYMFTNQEGPSSTSRPNSRASFRKSTSALNTPEGGRQLGINKRVEEIRARPSASNPVSPSSSSSGPFTPIPSVINPLANRASLHSANKAPANTTTLNKLQASIMKAKIMDPDAVPELKRQYKEALDSHRSNSSATEQTIELVPSLDARGRMYDIGAGAEEDDASSFKPGNKRKKEAKFAARDLKTGELLRFNPDDDQITLGQARWSDKRSSRQARRTRKTSTSRWRHASWAMRNSKLCPDEESVRDVRVLFQDDGGPPANLGIISRGTKVYLSCMQFEELVDGHCWIIPMQHCLSSLKLDDDVWDEIKNYMKCLMKMFAEKHDKGVVFYKTMLSFKYQRHT</sequence>
<feature type="region of interest" description="Disordered" evidence="2">
    <location>
        <begin position="383"/>
        <end position="404"/>
    </location>
</feature>
<protein>
    <recommendedName>
        <fullName evidence="3">Cwf19-like C-terminal domain-containing protein</fullName>
    </recommendedName>
</protein>
<dbReference type="AlphaFoldDB" id="A0A2N5TWS6"/>
<evidence type="ECO:0000259" key="3">
    <source>
        <dbReference type="Pfam" id="PF04677"/>
    </source>
</evidence>
<evidence type="ECO:0000256" key="2">
    <source>
        <dbReference type="SAM" id="MobiDB-lite"/>
    </source>
</evidence>
<dbReference type="GO" id="GO:0000398">
    <property type="term" value="P:mRNA splicing, via spliceosome"/>
    <property type="evidence" value="ECO:0007669"/>
    <property type="project" value="TreeGrafter"/>
</dbReference>
<evidence type="ECO:0000256" key="1">
    <source>
        <dbReference type="ARBA" id="ARBA00006795"/>
    </source>
</evidence>
<evidence type="ECO:0000313" key="5">
    <source>
        <dbReference type="Proteomes" id="UP000235388"/>
    </source>
</evidence>